<feature type="chain" id="PRO_5011535034" description="Secreted protein" evidence="1">
    <location>
        <begin position="28"/>
        <end position="147"/>
    </location>
</feature>
<keyword evidence="1" id="KW-0732">Signal</keyword>
<reference evidence="2 3" key="1">
    <citation type="submission" date="2016-10" db="EMBL/GenBank/DDBJ databases">
        <authorList>
            <person name="de Groot N.N."/>
        </authorList>
    </citation>
    <scope>NUCLEOTIDE SEQUENCE [LARGE SCALE GENOMIC DNA]</scope>
    <source>
        <strain evidence="2 3">CGMCC 4.6533</strain>
    </source>
</reference>
<sequence length="147" mass="15988">MKRTLGIALAVTTALAATLATALPASAARGAVESRSVSFGPKVFNVNGKAVAKVRNGVVTWHKNAANGDRWVTIRAQLLDSGPGDGWCARLATEWLGDTHPKTKECNGVWTTRTLETYWQPWVVIYMYTDPRTSARVSWTVNKPAGF</sequence>
<dbReference type="RefSeq" id="WP_143043679.1">
    <property type="nucleotide sequence ID" value="NZ_FNDJ01000005.1"/>
</dbReference>
<evidence type="ECO:0000313" key="2">
    <source>
        <dbReference type="EMBL" id="SDI30114.1"/>
    </source>
</evidence>
<evidence type="ECO:0000256" key="1">
    <source>
        <dbReference type="SAM" id="SignalP"/>
    </source>
</evidence>
<name>A0A1G8JFQ1_9ACTN</name>
<dbReference type="EMBL" id="FNDJ01000005">
    <property type="protein sequence ID" value="SDI30114.1"/>
    <property type="molecule type" value="Genomic_DNA"/>
</dbReference>
<evidence type="ECO:0008006" key="4">
    <source>
        <dbReference type="Google" id="ProtNLM"/>
    </source>
</evidence>
<feature type="signal peptide" evidence="1">
    <location>
        <begin position="1"/>
        <end position="27"/>
    </location>
</feature>
<gene>
    <name evidence="2" type="ORF">SAMN05421869_10578</name>
</gene>
<proteinExistence type="predicted"/>
<keyword evidence="3" id="KW-1185">Reference proteome</keyword>
<protein>
    <recommendedName>
        <fullName evidence="4">Secreted protein</fullName>
    </recommendedName>
</protein>
<evidence type="ECO:0000313" key="3">
    <source>
        <dbReference type="Proteomes" id="UP000199202"/>
    </source>
</evidence>
<dbReference type="AlphaFoldDB" id="A0A1G8JFQ1"/>
<dbReference type="Proteomes" id="UP000199202">
    <property type="component" value="Unassembled WGS sequence"/>
</dbReference>
<dbReference type="OrthoDB" id="3534500at2"/>
<organism evidence="2 3">
    <name type="scientific">Nonomuraea jiangxiensis</name>
    <dbReference type="NCBI Taxonomy" id="633440"/>
    <lineage>
        <taxon>Bacteria</taxon>
        <taxon>Bacillati</taxon>
        <taxon>Actinomycetota</taxon>
        <taxon>Actinomycetes</taxon>
        <taxon>Streptosporangiales</taxon>
        <taxon>Streptosporangiaceae</taxon>
        <taxon>Nonomuraea</taxon>
    </lineage>
</organism>
<accession>A0A1G8JFQ1</accession>